<keyword evidence="2" id="KW-0732">Signal</keyword>
<proteinExistence type="inferred from homology"/>
<reference evidence="3 4" key="1">
    <citation type="submission" date="2015-08" db="EMBL/GenBank/DDBJ databases">
        <title>Investigation of the bacterial diversity of lava forest soil.</title>
        <authorList>
            <person name="Lee J.S."/>
        </authorList>
    </citation>
    <scope>NUCLEOTIDE SEQUENCE [LARGE SCALE GENOMIC DNA]</scope>
    <source>
        <strain evidence="3 4">GJW-30</strain>
    </source>
</reference>
<dbReference type="KEGG" id="vgo:GJW-30_1_00660"/>
<evidence type="ECO:0000313" key="3">
    <source>
        <dbReference type="EMBL" id="BAT58144.1"/>
    </source>
</evidence>
<sequence length="323" mass="33839">MLTRRFVLGLLAACAVGALSPAQAQTFTKQVTIIVPYAPGGTSDVLARLMAPKLSAAIGQPVIVENKPSSSGNVGADYVARAAGDGHTLLITDAGTLASTPNLFKKLSFNVQTDLVPVTMVSFSPYVFAVHPSVPASTFEELIAYDKANPGKLNVGTSGVGSVQHLTAIVFSKKYGIKWGIVPYRGGAAAVRAVVSNESNVIFNGAIATQPFVVQNQLKGLAVSGEKRLQALPNLPSFKELNTPVTDTGSWQAIYASKGTPPAVAKKLSEEFGKILAAPDVTAKIAELGSESRAGTPEDLSKWMTKSIAEWGEVVKSENISLD</sequence>
<dbReference type="PANTHER" id="PTHR42928:SF5">
    <property type="entry name" value="BLR1237 PROTEIN"/>
    <property type="match status" value="1"/>
</dbReference>
<evidence type="ECO:0000256" key="1">
    <source>
        <dbReference type="ARBA" id="ARBA00006987"/>
    </source>
</evidence>
<dbReference type="Pfam" id="PF03401">
    <property type="entry name" value="TctC"/>
    <property type="match status" value="1"/>
</dbReference>
<dbReference type="OrthoDB" id="7374750at2"/>
<evidence type="ECO:0000256" key="2">
    <source>
        <dbReference type="SAM" id="SignalP"/>
    </source>
</evidence>
<keyword evidence="4" id="KW-1185">Reference proteome</keyword>
<feature type="signal peptide" evidence="2">
    <location>
        <begin position="1"/>
        <end position="24"/>
    </location>
</feature>
<dbReference type="EMBL" id="AP014946">
    <property type="protein sequence ID" value="BAT58144.1"/>
    <property type="molecule type" value="Genomic_DNA"/>
</dbReference>
<organism evidence="3 4">
    <name type="scientific">Variibacter gotjawalensis</name>
    <dbReference type="NCBI Taxonomy" id="1333996"/>
    <lineage>
        <taxon>Bacteria</taxon>
        <taxon>Pseudomonadati</taxon>
        <taxon>Pseudomonadota</taxon>
        <taxon>Alphaproteobacteria</taxon>
        <taxon>Hyphomicrobiales</taxon>
        <taxon>Nitrobacteraceae</taxon>
        <taxon>Variibacter</taxon>
    </lineage>
</organism>
<dbReference type="PIRSF" id="PIRSF017082">
    <property type="entry name" value="YflP"/>
    <property type="match status" value="1"/>
</dbReference>
<comment type="similarity">
    <text evidence="1">Belongs to the UPF0065 (bug) family.</text>
</comment>
<dbReference type="Gene3D" id="3.40.190.150">
    <property type="entry name" value="Bordetella uptake gene, domain 1"/>
    <property type="match status" value="1"/>
</dbReference>
<dbReference type="Proteomes" id="UP000236884">
    <property type="component" value="Chromosome"/>
</dbReference>
<dbReference type="PANTHER" id="PTHR42928">
    <property type="entry name" value="TRICARBOXYLATE-BINDING PROTEIN"/>
    <property type="match status" value="1"/>
</dbReference>
<dbReference type="InterPro" id="IPR042100">
    <property type="entry name" value="Bug_dom1"/>
</dbReference>
<gene>
    <name evidence="3" type="ORF">GJW-30_1_00660</name>
</gene>
<protein>
    <submittedName>
        <fullName evidence="3">Tripartite tricarboxylate transporter family receptor</fullName>
    </submittedName>
</protein>
<accession>A0A0S3PQJ9</accession>
<evidence type="ECO:0000313" key="4">
    <source>
        <dbReference type="Proteomes" id="UP000236884"/>
    </source>
</evidence>
<keyword evidence="3" id="KW-0675">Receptor</keyword>
<dbReference type="SUPFAM" id="SSF53850">
    <property type="entry name" value="Periplasmic binding protein-like II"/>
    <property type="match status" value="1"/>
</dbReference>
<dbReference type="AlphaFoldDB" id="A0A0S3PQJ9"/>
<dbReference type="Gene3D" id="3.40.190.10">
    <property type="entry name" value="Periplasmic binding protein-like II"/>
    <property type="match status" value="1"/>
</dbReference>
<feature type="chain" id="PRO_5006615614" evidence="2">
    <location>
        <begin position="25"/>
        <end position="323"/>
    </location>
</feature>
<dbReference type="InterPro" id="IPR005064">
    <property type="entry name" value="BUG"/>
</dbReference>
<dbReference type="CDD" id="cd07012">
    <property type="entry name" value="PBP2_Bug_TTT"/>
    <property type="match status" value="1"/>
</dbReference>
<name>A0A0S3PQJ9_9BRAD</name>
<dbReference type="RefSeq" id="WP_096351614.1">
    <property type="nucleotide sequence ID" value="NZ_AP014946.1"/>
</dbReference>